<feature type="compositionally biased region" description="Basic and acidic residues" evidence="1">
    <location>
        <begin position="40"/>
        <end position="53"/>
    </location>
</feature>
<comment type="caution">
    <text evidence="2">The sequence shown here is derived from an EMBL/GenBank/DDBJ whole genome shotgun (WGS) entry which is preliminary data.</text>
</comment>
<dbReference type="Proteomes" id="UP001066276">
    <property type="component" value="Chromosome 8"/>
</dbReference>
<organism evidence="2 3">
    <name type="scientific">Pleurodeles waltl</name>
    <name type="common">Iberian ribbed newt</name>
    <dbReference type="NCBI Taxonomy" id="8319"/>
    <lineage>
        <taxon>Eukaryota</taxon>
        <taxon>Metazoa</taxon>
        <taxon>Chordata</taxon>
        <taxon>Craniata</taxon>
        <taxon>Vertebrata</taxon>
        <taxon>Euteleostomi</taxon>
        <taxon>Amphibia</taxon>
        <taxon>Batrachia</taxon>
        <taxon>Caudata</taxon>
        <taxon>Salamandroidea</taxon>
        <taxon>Salamandridae</taxon>
        <taxon>Pleurodelinae</taxon>
        <taxon>Pleurodeles</taxon>
    </lineage>
</organism>
<evidence type="ECO:0000313" key="3">
    <source>
        <dbReference type="Proteomes" id="UP001066276"/>
    </source>
</evidence>
<feature type="region of interest" description="Disordered" evidence="1">
    <location>
        <begin position="22"/>
        <end position="73"/>
    </location>
</feature>
<gene>
    <name evidence="2" type="ORF">NDU88_007763</name>
</gene>
<evidence type="ECO:0000256" key="1">
    <source>
        <dbReference type="SAM" id="MobiDB-lite"/>
    </source>
</evidence>
<dbReference type="AlphaFoldDB" id="A0AAV7P1Q5"/>
<evidence type="ECO:0000313" key="2">
    <source>
        <dbReference type="EMBL" id="KAJ1119578.1"/>
    </source>
</evidence>
<sequence length="73" mass="7641">MSQGGLQSISVVRVKRELLIENERTAVKTTPVSGTGGSAESDRSGAPERHEVSQRSLQGVPVVQAKCEPLPGG</sequence>
<proteinExistence type="predicted"/>
<name>A0AAV7P1Q5_PLEWA</name>
<dbReference type="EMBL" id="JANPWB010000012">
    <property type="protein sequence ID" value="KAJ1119578.1"/>
    <property type="molecule type" value="Genomic_DNA"/>
</dbReference>
<reference evidence="2" key="1">
    <citation type="journal article" date="2022" name="bioRxiv">
        <title>Sequencing and chromosome-scale assembly of the giantPleurodeles waltlgenome.</title>
        <authorList>
            <person name="Brown T."/>
            <person name="Elewa A."/>
            <person name="Iarovenko S."/>
            <person name="Subramanian E."/>
            <person name="Araus A.J."/>
            <person name="Petzold A."/>
            <person name="Susuki M."/>
            <person name="Suzuki K.-i.T."/>
            <person name="Hayashi T."/>
            <person name="Toyoda A."/>
            <person name="Oliveira C."/>
            <person name="Osipova E."/>
            <person name="Leigh N.D."/>
            <person name="Simon A."/>
            <person name="Yun M.H."/>
        </authorList>
    </citation>
    <scope>NUCLEOTIDE SEQUENCE</scope>
    <source>
        <strain evidence="2">20211129_DDA</strain>
        <tissue evidence="2">Liver</tissue>
    </source>
</reference>
<keyword evidence="3" id="KW-1185">Reference proteome</keyword>
<accession>A0AAV7P1Q5</accession>
<protein>
    <submittedName>
        <fullName evidence="2">Uncharacterized protein</fullName>
    </submittedName>
</protein>